<dbReference type="EMBL" id="AVCK01000012">
    <property type="protein sequence ID" value="KFN46917.1"/>
    <property type="molecule type" value="Genomic_DNA"/>
</dbReference>
<accession>A0A091B605</accession>
<dbReference type="HAMAP" id="MF_00925">
    <property type="entry name" value="OM_assembly_BamE"/>
    <property type="match status" value="1"/>
</dbReference>
<dbReference type="Proteomes" id="UP000029393">
    <property type="component" value="Unassembled WGS sequence"/>
</dbReference>
<gene>
    <name evidence="4" type="primary">bamE</name>
    <name evidence="7" type="ORF">N787_01075</name>
</gene>
<comment type="subunit">
    <text evidence="4">Part of the Bam complex.</text>
</comment>
<evidence type="ECO:0000256" key="2">
    <source>
        <dbReference type="ARBA" id="ARBA00023136"/>
    </source>
</evidence>
<protein>
    <recommendedName>
        <fullName evidence="4">Outer membrane protein assembly factor BamE</fullName>
    </recommendedName>
</protein>
<feature type="region of interest" description="Disordered" evidence="5">
    <location>
        <begin position="113"/>
        <end position="138"/>
    </location>
</feature>
<keyword evidence="4" id="KW-0449">Lipoprotein</keyword>
<dbReference type="GO" id="GO:1990063">
    <property type="term" value="C:Bam protein complex"/>
    <property type="evidence" value="ECO:0007669"/>
    <property type="project" value="TreeGrafter"/>
</dbReference>
<comment type="similarity">
    <text evidence="4">Belongs to the BamE family.</text>
</comment>
<dbReference type="Pfam" id="PF04355">
    <property type="entry name" value="BamE"/>
    <property type="match status" value="1"/>
</dbReference>
<dbReference type="InterPro" id="IPR026592">
    <property type="entry name" value="BamE"/>
</dbReference>
<feature type="domain" description="Outer membrane protein assembly factor BamE" evidence="6">
    <location>
        <begin position="28"/>
        <end position="97"/>
    </location>
</feature>
<evidence type="ECO:0000313" key="7">
    <source>
        <dbReference type="EMBL" id="KFN46917.1"/>
    </source>
</evidence>
<dbReference type="GO" id="GO:0030674">
    <property type="term" value="F:protein-macromolecule adaptor activity"/>
    <property type="evidence" value="ECO:0007669"/>
    <property type="project" value="TreeGrafter"/>
</dbReference>
<evidence type="ECO:0000256" key="3">
    <source>
        <dbReference type="ARBA" id="ARBA00023237"/>
    </source>
</evidence>
<dbReference type="STRING" id="1384056.N787_01075"/>
<dbReference type="GO" id="GO:0043165">
    <property type="term" value="P:Gram-negative-bacterium-type cell outer membrane assembly"/>
    <property type="evidence" value="ECO:0007669"/>
    <property type="project" value="UniProtKB-UniRule"/>
</dbReference>
<evidence type="ECO:0000256" key="5">
    <source>
        <dbReference type="SAM" id="MobiDB-lite"/>
    </source>
</evidence>
<dbReference type="OrthoDB" id="9808250at2"/>
<keyword evidence="2 4" id="KW-0472">Membrane</keyword>
<feature type="compositionally biased region" description="Basic and acidic residues" evidence="5">
    <location>
        <begin position="113"/>
        <end position="126"/>
    </location>
</feature>
<evidence type="ECO:0000259" key="6">
    <source>
        <dbReference type="Pfam" id="PF04355"/>
    </source>
</evidence>
<dbReference type="PANTHER" id="PTHR37482:SF1">
    <property type="entry name" value="OUTER MEMBRANE PROTEIN ASSEMBLY FACTOR BAME"/>
    <property type="match status" value="1"/>
</dbReference>
<dbReference type="GO" id="GO:0051205">
    <property type="term" value="P:protein insertion into membrane"/>
    <property type="evidence" value="ECO:0007669"/>
    <property type="project" value="UniProtKB-UniRule"/>
</dbReference>
<dbReference type="PATRIC" id="fig|1384056.3.peg.845"/>
<dbReference type="InterPro" id="IPR037873">
    <property type="entry name" value="BamE-like"/>
</dbReference>
<dbReference type="eggNOG" id="COG2913">
    <property type="taxonomic scope" value="Bacteria"/>
</dbReference>
<evidence type="ECO:0000256" key="4">
    <source>
        <dbReference type="HAMAP-Rule" id="MF_00925"/>
    </source>
</evidence>
<sequence>MRKALTLLVFTLFFTGCGLIYRQPVFQGNLLESKNVEQLQAGMTRQQVFSLLGSPPVADPFHQNRWDYVATERRRRGDTEIKNLTLWFEGNTLARWEGEYFPEADQALAAEMRRFGNLARDKDKPRQPRPQQTPPPAN</sequence>
<dbReference type="InterPro" id="IPR007450">
    <property type="entry name" value="BamE_dom"/>
</dbReference>
<dbReference type="AlphaFoldDB" id="A0A091B605"/>
<comment type="function">
    <text evidence="4">Part of the outer membrane protein assembly complex, which is involved in assembly and insertion of beta-barrel proteins into the outer membrane.</text>
</comment>
<evidence type="ECO:0000256" key="1">
    <source>
        <dbReference type="ARBA" id="ARBA00022729"/>
    </source>
</evidence>
<keyword evidence="1 4" id="KW-0732">Signal</keyword>
<proteinExistence type="inferred from homology"/>
<organism evidence="7 8">
    <name type="scientific">Arenimonas metalli CF5-1</name>
    <dbReference type="NCBI Taxonomy" id="1384056"/>
    <lineage>
        <taxon>Bacteria</taxon>
        <taxon>Pseudomonadati</taxon>
        <taxon>Pseudomonadota</taxon>
        <taxon>Gammaproteobacteria</taxon>
        <taxon>Lysobacterales</taxon>
        <taxon>Lysobacteraceae</taxon>
        <taxon>Arenimonas</taxon>
    </lineage>
</organism>
<dbReference type="Gene3D" id="3.30.1450.10">
    <property type="match status" value="1"/>
</dbReference>
<comment type="caution">
    <text evidence="7">The sequence shown here is derived from an EMBL/GenBank/DDBJ whole genome shotgun (WGS) entry which is preliminary data.</text>
</comment>
<dbReference type="PANTHER" id="PTHR37482">
    <property type="entry name" value="OUTER MEMBRANE PROTEIN ASSEMBLY FACTOR BAME"/>
    <property type="match status" value="1"/>
</dbReference>
<dbReference type="RefSeq" id="WP_052575119.1">
    <property type="nucleotide sequence ID" value="NZ_AVCK01000012.1"/>
</dbReference>
<name>A0A091B605_9GAMM</name>
<dbReference type="PROSITE" id="PS51257">
    <property type="entry name" value="PROKAR_LIPOPROTEIN"/>
    <property type="match status" value="1"/>
</dbReference>
<keyword evidence="3 4" id="KW-0998">Cell outer membrane</keyword>
<keyword evidence="8" id="KW-1185">Reference proteome</keyword>
<evidence type="ECO:0000313" key="8">
    <source>
        <dbReference type="Proteomes" id="UP000029393"/>
    </source>
</evidence>
<reference evidence="7 8" key="1">
    <citation type="submission" date="2013-09" db="EMBL/GenBank/DDBJ databases">
        <title>Genome sequencing of Arenimonas metalli.</title>
        <authorList>
            <person name="Chen F."/>
            <person name="Wang G."/>
        </authorList>
    </citation>
    <scope>NUCLEOTIDE SEQUENCE [LARGE SCALE GENOMIC DNA]</scope>
    <source>
        <strain evidence="7 8">CF5-1</strain>
    </source>
</reference>
<keyword evidence="4" id="KW-0564">Palmitate</keyword>
<comment type="subcellular location">
    <subcellularLocation>
        <location evidence="4">Cell outer membrane</location>
        <topology evidence="4">Lipid-anchor</topology>
    </subcellularLocation>
</comment>